<gene>
    <name evidence="1" type="ORF">CN263_17295</name>
</gene>
<comment type="caution">
    <text evidence="1">The sequence shown here is derived from an EMBL/GenBank/DDBJ whole genome shotgun (WGS) entry which is preliminary data.</text>
</comment>
<proteinExistence type="predicted"/>
<dbReference type="Proteomes" id="UP000219743">
    <property type="component" value="Unassembled WGS sequence"/>
</dbReference>
<name>A0A9X6VK13_BACCE</name>
<evidence type="ECO:0000313" key="1">
    <source>
        <dbReference type="EMBL" id="PFD20460.1"/>
    </source>
</evidence>
<evidence type="ECO:0000313" key="2">
    <source>
        <dbReference type="Proteomes" id="UP000219743"/>
    </source>
</evidence>
<reference evidence="1 2" key="1">
    <citation type="submission" date="2017-09" db="EMBL/GenBank/DDBJ databases">
        <title>Large-scale bioinformatics analysis of Bacillus genomes uncovers conserved roles of natural products in bacterial physiology.</title>
        <authorList>
            <consortium name="Agbiome Team Llc"/>
            <person name="Bleich R.M."/>
            <person name="Kirk G.J."/>
            <person name="Santa Maria K.C."/>
            <person name="Allen S.E."/>
            <person name="Farag S."/>
            <person name="Shank E.A."/>
            <person name="Bowers A."/>
        </authorList>
    </citation>
    <scope>NUCLEOTIDE SEQUENCE [LARGE SCALE GENOMIC DNA]</scope>
    <source>
        <strain evidence="1 2">AFS024404</strain>
    </source>
</reference>
<dbReference type="EMBL" id="NTRC01000012">
    <property type="protein sequence ID" value="PFD20460.1"/>
    <property type="molecule type" value="Genomic_DNA"/>
</dbReference>
<accession>A0A9X6VK13</accession>
<dbReference type="AlphaFoldDB" id="A0A9X6VK13"/>
<dbReference type="RefSeq" id="WP_098330382.1">
    <property type="nucleotide sequence ID" value="NZ_NTRC01000012.1"/>
</dbReference>
<organism evidence="1 2">
    <name type="scientific">Bacillus cereus</name>
    <dbReference type="NCBI Taxonomy" id="1396"/>
    <lineage>
        <taxon>Bacteria</taxon>
        <taxon>Bacillati</taxon>
        <taxon>Bacillota</taxon>
        <taxon>Bacilli</taxon>
        <taxon>Bacillales</taxon>
        <taxon>Bacillaceae</taxon>
        <taxon>Bacillus</taxon>
        <taxon>Bacillus cereus group</taxon>
    </lineage>
</organism>
<protein>
    <submittedName>
        <fullName evidence="1">Uncharacterized protein</fullName>
    </submittedName>
</protein>
<sequence>MEQKTSPKFVRLDECLDEIYELIKCNDNESEYTIQVFTDRVKNRNDECFLGISYGVRLVKGEEVKWDESFIQTHDSGIVSDIANFNRAMLLQVCDSIALYFQQYIYKWKSVKCKIVHDFKLGNDNAFKYDPSDYRVKQNIFDEEYGNKIAITLSGWR</sequence>